<dbReference type="AlphaFoldDB" id="A0A510IIR6"/>
<evidence type="ECO:0000313" key="1">
    <source>
        <dbReference type="EMBL" id="BBL92336.1"/>
    </source>
</evidence>
<dbReference type="EMBL" id="AP019800">
    <property type="protein sequence ID" value="BBL92336.1"/>
    <property type="molecule type" value="Genomic_DNA"/>
</dbReference>
<dbReference type="RefSeq" id="WP_143694301.1">
    <property type="nucleotide sequence ID" value="NZ_AP019800.1"/>
</dbReference>
<dbReference type="Pfam" id="PF25735">
    <property type="entry name" value="Phage_L5_gp82"/>
    <property type="match status" value="1"/>
</dbReference>
<sequence length="154" mass="17516">MDMFSGHVRPDSIEGIKGRRIILGDSVLVYRNLNNARISIKSNSSNCKGLVLGYADKVRLRSFDPVKISHPGRERVTRSGVRNVHCFAKGDLLSVSLSDTEFKRVLETHDRLTYNPFTDKGFVYDLPDRPLFTPKSNQEYDLVVAEGRLYIQEI</sequence>
<evidence type="ECO:0000313" key="2">
    <source>
        <dbReference type="Proteomes" id="UP000315115"/>
    </source>
</evidence>
<proteinExistence type="predicted"/>
<reference evidence="2" key="1">
    <citation type="submission" date="2019-07" db="EMBL/GenBank/DDBJ databases">
        <title>Complete Genome Sequences of Vibrion rotiferianus strain AM7.</title>
        <authorList>
            <person name="Miyazaki K."/>
            <person name="Wiseschart A."/>
            <person name="Pootanakit K."/>
            <person name="Ishimori K."/>
            <person name="Kitahara K."/>
        </authorList>
    </citation>
    <scope>NUCLEOTIDE SEQUENCE [LARGE SCALE GENOMIC DNA]</scope>
    <source>
        <strain evidence="2">AM7</strain>
        <plasmid evidence="2">pam7 dna</plasmid>
    </source>
</reference>
<gene>
    <name evidence="1" type="ORF">VroAM7_49890</name>
</gene>
<dbReference type="InterPro" id="IPR058002">
    <property type="entry name" value="Gp82"/>
</dbReference>
<geneLocation type="plasmid" evidence="2">
    <name>pam7 dna</name>
</geneLocation>
<accession>A0A510IIR6</accession>
<protein>
    <submittedName>
        <fullName evidence="1">Uncharacterized protein</fullName>
    </submittedName>
</protein>
<dbReference type="Proteomes" id="UP000315115">
    <property type="component" value="Plasmid pAM7"/>
</dbReference>
<organism evidence="1 2">
    <name type="scientific">Vibrio rotiferianus</name>
    <dbReference type="NCBI Taxonomy" id="190895"/>
    <lineage>
        <taxon>Bacteria</taxon>
        <taxon>Pseudomonadati</taxon>
        <taxon>Pseudomonadota</taxon>
        <taxon>Gammaproteobacteria</taxon>
        <taxon>Vibrionales</taxon>
        <taxon>Vibrionaceae</taxon>
        <taxon>Vibrio</taxon>
    </lineage>
</organism>
<name>A0A510IIR6_9VIBR</name>
<keyword evidence="1" id="KW-0614">Plasmid</keyword>